<comment type="caution">
    <text evidence="7">The sequence shown here is derived from an EMBL/GenBank/DDBJ whole genome shotgun (WGS) entry which is preliminary data.</text>
</comment>
<keyword evidence="4 6" id="KW-1133">Transmembrane helix</keyword>
<evidence type="ECO:0000256" key="3">
    <source>
        <dbReference type="ARBA" id="ARBA00022692"/>
    </source>
</evidence>
<evidence type="ECO:0000313" key="8">
    <source>
        <dbReference type="Proteomes" id="UP001464891"/>
    </source>
</evidence>
<feature type="transmembrane region" description="Helical" evidence="6">
    <location>
        <begin position="506"/>
        <end position="526"/>
    </location>
</feature>
<accession>A0ABV0J565</accession>
<dbReference type="Proteomes" id="UP001464891">
    <property type="component" value="Unassembled WGS sequence"/>
</dbReference>
<evidence type="ECO:0000256" key="5">
    <source>
        <dbReference type="ARBA" id="ARBA00023136"/>
    </source>
</evidence>
<dbReference type="PANTHER" id="PTHR31645">
    <property type="entry name" value="OLIGOPEPTIDE TRANSPORTER YGL114W-RELATED"/>
    <property type="match status" value="1"/>
</dbReference>
<organism evidence="7 8">
    <name type="scientific">Trichocoleus desertorum GB2-A4</name>
    <dbReference type="NCBI Taxonomy" id="2933944"/>
    <lineage>
        <taxon>Bacteria</taxon>
        <taxon>Bacillati</taxon>
        <taxon>Cyanobacteriota</taxon>
        <taxon>Cyanophyceae</taxon>
        <taxon>Leptolyngbyales</taxon>
        <taxon>Trichocoleusaceae</taxon>
        <taxon>Trichocoleus</taxon>
    </lineage>
</organism>
<dbReference type="Pfam" id="PF03169">
    <property type="entry name" value="OPT"/>
    <property type="match status" value="1"/>
</dbReference>
<evidence type="ECO:0000256" key="1">
    <source>
        <dbReference type="ARBA" id="ARBA00004141"/>
    </source>
</evidence>
<feature type="transmembrane region" description="Helical" evidence="6">
    <location>
        <begin position="340"/>
        <end position="359"/>
    </location>
</feature>
<evidence type="ECO:0000256" key="2">
    <source>
        <dbReference type="ARBA" id="ARBA00022448"/>
    </source>
</evidence>
<feature type="transmembrane region" description="Helical" evidence="6">
    <location>
        <begin position="581"/>
        <end position="604"/>
    </location>
</feature>
<sequence length="645" mass="67309">MPSKTQPKMVLPREAYQALPPEERYTPVVPNESEMPELTPKSLLVGVAVGILFGAANAYLGLKVGLTVSASIPAAVIGVAVFRALRQGSLLETNMVQTIGSTGESLAAGVIFTLPVLYLWGETPGFWPIFPLSLSGGLLGVLFMIPLRRFLIVQEHGRLTYPEGTACAEILVASQAGGPQAKLLFSGLGVGALYSALERFGRLWPAEPDVAIAQAGFRTSIGASVTPELLGVGYIIGPAIAAVILAGGAIGWLVIMPLIYLFGSGVPTPIPPETVARIADMDSFSIWSRYIRYIGAGAVAFGGLFSLVKSAPTLWESVRLTAIALKQRSTQQAERTDRDLPLSLVAASLIVIGLLVAFLPLRTGGAGPLGLLAGLAVVVFSFFFVTVSSRIVGIIGSSSNPISGMTIVTVLICALLFGSAYSLQEAKVAVLTIGALVCIAAANAGDTSQDLKTGFLIGASPRNQQIGEIVGVATTGLVMSAVLELFRADIVSGAFKAPQANLIRLVIDGVLGGNLPWGLVLVGAALAACVEMMRLPTLAFAVGLYLPIHLSVPIMVGGLIRLAVEAWSPPRSLERRREAGVLYASGLIAGAALLGVVGAAIAFFNLPFAQAEPSSPTKWQGAAIAFTLLSASLLWVISRSPRRRK</sequence>
<feature type="transmembrane region" description="Helical" evidence="6">
    <location>
        <begin position="402"/>
        <end position="421"/>
    </location>
</feature>
<feature type="transmembrane region" description="Helical" evidence="6">
    <location>
        <begin position="538"/>
        <end position="560"/>
    </location>
</feature>
<feature type="transmembrane region" description="Helical" evidence="6">
    <location>
        <begin position="43"/>
        <end position="62"/>
    </location>
</feature>
<dbReference type="NCBIfam" id="TIGR00733">
    <property type="entry name" value="OPT family oligopeptide transporter"/>
    <property type="match status" value="1"/>
</dbReference>
<protein>
    <submittedName>
        <fullName evidence="7">Oligopeptide transporter, OPT family</fullName>
    </submittedName>
</protein>
<reference evidence="7 8" key="1">
    <citation type="submission" date="2022-04" db="EMBL/GenBank/DDBJ databases">
        <title>Positive selection, recombination, and allopatry shape intraspecific diversity of widespread and dominant cyanobacteria.</title>
        <authorList>
            <person name="Wei J."/>
            <person name="Shu W."/>
            <person name="Hu C."/>
        </authorList>
    </citation>
    <scope>NUCLEOTIDE SEQUENCE [LARGE SCALE GENOMIC DNA]</scope>
    <source>
        <strain evidence="7 8">GB2-A4</strain>
    </source>
</reference>
<feature type="transmembrane region" description="Helical" evidence="6">
    <location>
        <begin position="126"/>
        <end position="145"/>
    </location>
</feature>
<dbReference type="EMBL" id="JAMPKM010000003">
    <property type="protein sequence ID" value="MEP0816912.1"/>
    <property type="molecule type" value="Genomic_DNA"/>
</dbReference>
<dbReference type="InterPro" id="IPR045035">
    <property type="entry name" value="YSL-like"/>
</dbReference>
<feature type="transmembrane region" description="Helical" evidence="6">
    <location>
        <begin position="619"/>
        <end position="637"/>
    </location>
</feature>
<dbReference type="InterPro" id="IPR004814">
    <property type="entry name" value="Oligopep_transpt"/>
</dbReference>
<feature type="transmembrane region" description="Helical" evidence="6">
    <location>
        <begin position="98"/>
        <end position="120"/>
    </location>
</feature>
<dbReference type="NCBIfam" id="TIGR00728">
    <property type="entry name" value="OPT_sfam"/>
    <property type="match status" value="1"/>
</dbReference>
<gene>
    <name evidence="7" type="ORF">NC998_07365</name>
</gene>
<evidence type="ECO:0000256" key="4">
    <source>
        <dbReference type="ARBA" id="ARBA00022989"/>
    </source>
</evidence>
<dbReference type="InterPro" id="IPR004813">
    <property type="entry name" value="OPT"/>
</dbReference>
<feature type="transmembrane region" description="Helical" evidence="6">
    <location>
        <begin position="235"/>
        <end position="262"/>
    </location>
</feature>
<keyword evidence="2" id="KW-0813">Transport</keyword>
<keyword evidence="5 6" id="KW-0472">Membrane</keyword>
<keyword evidence="3 6" id="KW-0812">Transmembrane</keyword>
<comment type="subcellular location">
    <subcellularLocation>
        <location evidence="1">Membrane</location>
        <topology evidence="1">Multi-pass membrane protein</topology>
    </subcellularLocation>
</comment>
<name>A0ABV0J565_9CYAN</name>
<feature type="transmembrane region" description="Helical" evidence="6">
    <location>
        <begin position="428"/>
        <end position="445"/>
    </location>
</feature>
<dbReference type="PANTHER" id="PTHR31645:SF0">
    <property type="entry name" value="OLIGOPEPTIDE TRANSPORTER YGL114W-RELATED"/>
    <property type="match status" value="1"/>
</dbReference>
<keyword evidence="8" id="KW-1185">Reference proteome</keyword>
<feature type="transmembrane region" description="Helical" evidence="6">
    <location>
        <begin position="68"/>
        <end position="86"/>
    </location>
</feature>
<evidence type="ECO:0000313" key="7">
    <source>
        <dbReference type="EMBL" id="MEP0816912.1"/>
    </source>
</evidence>
<feature type="transmembrane region" description="Helical" evidence="6">
    <location>
        <begin position="371"/>
        <end position="396"/>
    </location>
</feature>
<proteinExistence type="predicted"/>
<feature type="transmembrane region" description="Helical" evidence="6">
    <location>
        <begin position="290"/>
        <end position="308"/>
    </location>
</feature>
<evidence type="ECO:0000256" key="6">
    <source>
        <dbReference type="SAM" id="Phobius"/>
    </source>
</evidence>